<name>A0ABN9NQQ5_9MYCO</name>
<organism evidence="1 2">
    <name type="scientific">[Mycobacterium] holstebronense</name>
    <dbReference type="NCBI Taxonomy" id="3064288"/>
    <lineage>
        <taxon>Bacteria</taxon>
        <taxon>Bacillati</taxon>
        <taxon>Actinomycetota</taxon>
        <taxon>Actinomycetes</taxon>
        <taxon>Mycobacteriales</taxon>
        <taxon>Mycobacteriaceae</taxon>
        <taxon>Mycolicibacterium</taxon>
    </lineage>
</organism>
<keyword evidence="2" id="KW-1185">Reference proteome</keyword>
<sequence>MPAWPPTRWSISSRRCVWVATPTTDGRITVPHGSGLGIDPDPDPDVISAYRCDGD</sequence>
<protein>
    <recommendedName>
        <fullName evidence="3">Enolase C-terminal domain-containing protein</fullName>
    </recommendedName>
</protein>
<evidence type="ECO:0008006" key="3">
    <source>
        <dbReference type="Google" id="ProtNLM"/>
    </source>
</evidence>
<reference evidence="1 2" key="1">
    <citation type="submission" date="2023-08" db="EMBL/GenBank/DDBJ databases">
        <authorList>
            <person name="Folkvardsen B D."/>
            <person name="Norman A."/>
        </authorList>
    </citation>
    <scope>NUCLEOTIDE SEQUENCE [LARGE SCALE GENOMIC DNA]</scope>
    <source>
        <strain evidence="1 2">Mu0102</strain>
    </source>
</reference>
<evidence type="ECO:0000313" key="1">
    <source>
        <dbReference type="EMBL" id="CAJ1510491.1"/>
    </source>
</evidence>
<gene>
    <name evidence="1" type="ORF">MU0102_004202</name>
</gene>
<accession>A0ABN9NQQ5</accession>
<dbReference type="RefSeq" id="WP_308484852.1">
    <property type="nucleotide sequence ID" value="NZ_OY726398.1"/>
</dbReference>
<proteinExistence type="predicted"/>
<evidence type="ECO:0000313" key="2">
    <source>
        <dbReference type="Proteomes" id="UP001190464"/>
    </source>
</evidence>
<dbReference type="EMBL" id="OY726398">
    <property type="protein sequence ID" value="CAJ1510491.1"/>
    <property type="molecule type" value="Genomic_DNA"/>
</dbReference>
<dbReference type="Proteomes" id="UP001190464">
    <property type="component" value="Chromosome"/>
</dbReference>